<dbReference type="EMBL" id="JSYZ01000007">
    <property type="protein sequence ID" value="KPA91372.1"/>
    <property type="molecule type" value="Genomic_DNA"/>
</dbReference>
<proteinExistence type="predicted"/>
<dbReference type="Proteomes" id="UP000037931">
    <property type="component" value="Unassembled WGS sequence"/>
</dbReference>
<reference evidence="1 2" key="1">
    <citation type="journal article" date="2015" name="PLoS ONE">
        <title>Rice-Infecting Pseudomonas Genomes Are Highly Accessorized and Harbor Multiple Putative Virulence Mechanisms to Cause Sheath Brown Rot.</title>
        <authorList>
            <person name="Quibod I.L."/>
            <person name="Grande G."/>
            <person name="Oreiro E.G."/>
            <person name="Borja F.N."/>
            <person name="Dossa G.S."/>
            <person name="Mauleon R."/>
            <person name="Cruz C.V."/>
            <person name="Oliva R."/>
        </authorList>
    </citation>
    <scope>NUCLEOTIDE SEQUENCE [LARGE SCALE GENOMIC DNA]</scope>
    <source>
        <strain evidence="1 2">IRRI 6609</strain>
    </source>
</reference>
<dbReference type="OrthoDB" id="6902395at2"/>
<dbReference type="STRING" id="50340.PF66_02255"/>
<dbReference type="RefSeq" id="WP_054062696.1">
    <property type="nucleotide sequence ID" value="NZ_JSYZ01000007.1"/>
</dbReference>
<accession>A0A0N0E4K5</accession>
<comment type="caution">
    <text evidence="1">The sequence shown here is derived from an EMBL/GenBank/DDBJ whole genome shotgun (WGS) entry which is preliminary data.</text>
</comment>
<dbReference type="AlphaFoldDB" id="A0A0N0E4K5"/>
<keyword evidence="2" id="KW-1185">Reference proteome</keyword>
<evidence type="ECO:0000313" key="2">
    <source>
        <dbReference type="Proteomes" id="UP000037931"/>
    </source>
</evidence>
<name>A0A0N0E4K5_9PSED</name>
<evidence type="ECO:0000313" key="1">
    <source>
        <dbReference type="EMBL" id="KPA91372.1"/>
    </source>
</evidence>
<dbReference type="PATRIC" id="fig|50340.43.peg.5625"/>
<protein>
    <submittedName>
        <fullName evidence="1">Uncharacterized protein</fullName>
    </submittedName>
</protein>
<sequence length="77" mass="8107">MAKFQITVDDTEGSVSISIDNQSDLHSSAAGRVVDAMVNGAKLLGRIALPICSPVHGCDCEVCAATRELLQTKPTIH</sequence>
<organism evidence="1 2">
    <name type="scientific">Pseudomonas asplenii</name>
    <dbReference type="NCBI Taxonomy" id="53407"/>
    <lineage>
        <taxon>Bacteria</taxon>
        <taxon>Pseudomonadati</taxon>
        <taxon>Pseudomonadota</taxon>
        <taxon>Gammaproteobacteria</taxon>
        <taxon>Pseudomonadales</taxon>
        <taxon>Pseudomonadaceae</taxon>
        <taxon>Pseudomonas</taxon>
    </lineage>
</organism>
<gene>
    <name evidence="1" type="ORF">PF66_02255</name>
</gene>